<comment type="caution">
    <text evidence="2">The sequence shown here is derived from an EMBL/GenBank/DDBJ whole genome shotgun (WGS) entry which is preliminary data.</text>
</comment>
<feature type="transmembrane region" description="Helical" evidence="1">
    <location>
        <begin position="290"/>
        <end position="312"/>
    </location>
</feature>
<dbReference type="InterPro" id="IPR021369">
    <property type="entry name" value="DUF2985"/>
</dbReference>
<dbReference type="OrthoDB" id="6407410at2759"/>
<protein>
    <submittedName>
        <fullName evidence="2">Uncharacterized protein</fullName>
    </submittedName>
</protein>
<keyword evidence="1" id="KW-1133">Transmembrane helix</keyword>
<evidence type="ECO:0000313" key="2">
    <source>
        <dbReference type="EMBL" id="KAJ5098380.1"/>
    </source>
</evidence>
<keyword evidence="3" id="KW-1185">Reference proteome</keyword>
<dbReference type="Pfam" id="PF11204">
    <property type="entry name" value="DUF2985"/>
    <property type="match status" value="1"/>
</dbReference>
<evidence type="ECO:0000256" key="1">
    <source>
        <dbReference type="SAM" id="Phobius"/>
    </source>
</evidence>
<feature type="transmembrane region" description="Helical" evidence="1">
    <location>
        <begin position="318"/>
        <end position="342"/>
    </location>
</feature>
<organism evidence="2 3">
    <name type="scientific">Penicillium argentinense</name>
    <dbReference type="NCBI Taxonomy" id="1131581"/>
    <lineage>
        <taxon>Eukaryota</taxon>
        <taxon>Fungi</taxon>
        <taxon>Dikarya</taxon>
        <taxon>Ascomycota</taxon>
        <taxon>Pezizomycotina</taxon>
        <taxon>Eurotiomycetes</taxon>
        <taxon>Eurotiomycetidae</taxon>
        <taxon>Eurotiales</taxon>
        <taxon>Aspergillaceae</taxon>
        <taxon>Penicillium</taxon>
    </lineage>
</organism>
<dbReference type="RefSeq" id="XP_056474034.1">
    <property type="nucleotide sequence ID" value="XM_056617875.1"/>
</dbReference>
<reference evidence="2" key="1">
    <citation type="submission" date="2022-11" db="EMBL/GenBank/DDBJ databases">
        <authorList>
            <person name="Petersen C."/>
        </authorList>
    </citation>
    <scope>NUCLEOTIDE SEQUENCE</scope>
    <source>
        <strain evidence="2">IBT 30761</strain>
    </source>
</reference>
<sequence>MDTETDERAAQSGNKTMDSMIPLLQTGRRLRSSSLSTATRLLAYNPAGGMWQATGTAIAHAPNIMDLKSSDEVGFDIHGRSVRRVKTQDMVVGQMVRRATAPAIDLQSSEAGRLMDESSEMPHVPQLEHIETHRNEHMPKLSWRSLCKKISTAVWRFICTPTGLFITIYGLNVVAWGAMLFFLLLNVGSLSKERKELWIEIDSQILNGLFCLTSWGLAPWRIRDTYWLLMWHFGSKEKSKRSVSQLAKRNASWFRIWDTGSVEEASDNRDFIKTATGNIAPATSSWKMDFVVINMLLNSLFQIGMATFMWYYDRHNRPSFGVGLFIGLGCFSSLLAGIMSWWEGRKVKLIEGPMLESKTESMRHCHVQKV</sequence>
<dbReference type="Proteomes" id="UP001149074">
    <property type="component" value="Unassembled WGS sequence"/>
</dbReference>
<dbReference type="PANTHER" id="PTHR35872">
    <property type="entry name" value="INTEGRAL MEMBRANE PROTEIN (AFU_ORTHOLOGUE AFUA_5G07110)"/>
    <property type="match status" value="1"/>
</dbReference>
<reference evidence="2" key="2">
    <citation type="journal article" date="2023" name="IMA Fungus">
        <title>Comparative genomic study of the Penicillium genus elucidates a diverse pangenome and 15 lateral gene transfer events.</title>
        <authorList>
            <person name="Petersen C."/>
            <person name="Sorensen T."/>
            <person name="Nielsen M.R."/>
            <person name="Sondergaard T.E."/>
            <person name="Sorensen J.L."/>
            <person name="Fitzpatrick D.A."/>
            <person name="Frisvad J.C."/>
            <person name="Nielsen K.L."/>
        </authorList>
    </citation>
    <scope>NUCLEOTIDE SEQUENCE</scope>
    <source>
        <strain evidence="2">IBT 30761</strain>
    </source>
</reference>
<accession>A0A9W9FE28</accession>
<proteinExistence type="predicted"/>
<evidence type="ECO:0000313" key="3">
    <source>
        <dbReference type="Proteomes" id="UP001149074"/>
    </source>
</evidence>
<feature type="transmembrane region" description="Helical" evidence="1">
    <location>
        <begin position="164"/>
        <end position="185"/>
    </location>
</feature>
<name>A0A9W9FE28_9EURO</name>
<dbReference type="EMBL" id="JAPQKI010000005">
    <property type="protein sequence ID" value="KAJ5098380.1"/>
    <property type="molecule type" value="Genomic_DNA"/>
</dbReference>
<dbReference type="AlphaFoldDB" id="A0A9W9FE28"/>
<dbReference type="GeneID" id="81356854"/>
<keyword evidence="1" id="KW-0812">Transmembrane</keyword>
<dbReference type="PANTHER" id="PTHR35872:SF1">
    <property type="entry name" value="ALPHA-L-RHAMNOSIDASE C"/>
    <property type="match status" value="1"/>
</dbReference>
<gene>
    <name evidence="2" type="ORF">N7532_005381</name>
</gene>
<keyword evidence="1" id="KW-0472">Membrane</keyword>